<dbReference type="SMART" id="SM00054">
    <property type="entry name" value="EFh"/>
    <property type="match status" value="2"/>
</dbReference>
<evidence type="ECO:0000259" key="4">
    <source>
        <dbReference type="PROSITE" id="PS50222"/>
    </source>
</evidence>
<proteinExistence type="predicted"/>
<dbReference type="CDD" id="cd00051">
    <property type="entry name" value="EFh"/>
    <property type="match status" value="1"/>
</dbReference>
<keyword evidence="3" id="KW-0106">Calcium</keyword>
<dbReference type="Pfam" id="PF13499">
    <property type="entry name" value="EF-hand_7"/>
    <property type="match status" value="1"/>
</dbReference>
<dbReference type="Gene3D" id="1.10.238.10">
    <property type="entry name" value="EF-hand"/>
    <property type="match status" value="1"/>
</dbReference>
<dbReference type="SUPFAM" id="SSF47473">
    <property type="entry name" value="EF-hand"/>
    <property type="match status" value="1"/>
</dbReference>
<reference evidence="5 6" key="1">
    <citation type="submission" date="2020-04" db="EMBL/GenBank/DDBJ databases">
        <title>Plant Genome Project.</title>
        <authorList>
            <person name="Zhang R.-G."/>
        </authorList>
    </citation>
    <scope>NUCLEOTIDE SEQUENCE [LARGE SCALE GENOMIC DNA]</scope>
    <source>
        <strain evidence="5">YNK0</strain>
        <tissue evidence="5">Leaf</tissue>
    </source>
</reference>
<dbReference type="GO" id="GO:0005509">
    <property type="term" value="F:calcium ion binding"/>
    <property type="evidence" value="ECO:0007669"/>
    <property type="project" value="InterPro"/>
</dbReference>
<dbReference type="FunFam" id="1.10.238.10:FF:000302">
    <property type="entry name" value="Probable calcium-binding protein CML46"/>
    <property type="match status" value="1"/>
</dbReference>
<keyword evidence="6" id="KW-1185">Reference proteome</keyword>
<dbReference type="Proteomes" id="UP000655225">
    <property type="component" value="Unassembled WGS sequence"/>
</dbReference>
<dbReference type="PANTHER" id="PTHR10891">
    <property type="entry name" value="EF-HAND CALCIUM-BINDING DOMAIN CONTAINING PROTEIN"/>
    <property type="match status" value="1"/>
</dbReference>
<protein>
    <recommendedName>
        <fullName evidence="4">EF-hand domain-containing protein</fullName>
    </recommendedName>
</protein>
<dbReference type="InterPro" id="IPR039647">
    <property type="entry name" value="EF_hand_pair_protein_CML-like"/>
</dbReference>
<dbReference type="InterPro" id="IPR018247">
    <property type="entry name" value="EF_Hand_1_Ca_BS"/>
</dbReference>
<keyword evidence="1" id="KW-0479">Metal-binding</keyword>
<gene>
    <name evidence="5" type="ORF">HHK36_030040</name>
</gene>
<dbReference type="InterPro" id="IPR011992">
    <property type="entry name" value="EF-hand-dom_pair"/>
</dbReference>
<dbReference type="AlphaFoldDB" id="A0A834YEW3"/>
<dbReference type="OMA" id="CIILRCT"/>
<sequence length="199" mass="23116">MKNTTSNTANFSLTDLVVLLLPRILSWFIRIDEFFSSFESFIQSQLHSVFSTALKVWPERKHLNTELPSRQFCFHEKGDYEKICRDDVEIIMERLGLFCNSDGEKLQEKLGLDELSVLFEEKEPSLEEVKEAFDVFDENRDGFIDARELQRALCSLGFREASELEECKRMIGAFDENGDGCIDFNEFGKFMENSFAEDN</sequence>
<accession>A0A834YEW3</accession>
<dbReference type="InterPro" id="IPR002048">
    <property type="entry name" value="EF_hand_dom"/>
</dbReference>
<feature type="domain" description="EF-hand" evidence="4">
    <location>
        <begin position="162"/>
        <end position="197"/>
    </location>
</feature>
<dbReference type="OrthoDB" id="26525at2759"/>
<evidence type="ECO:0000313" key="5">
    <source>
        <dbReference type="EMBL" id="KAF8378691.1"/>
    </source>
</evidence>
<feature type="domain" description="EF-hand" evidence="4">
    <location>
        <begin position="124"/>
        <end position="159"/>
    </location>
</feature>
<evidence type="ECO:0000313" key="6">
    <source>
        <dbReference type="Proteomes" id="UP000655225"/>
    </source>
</evidence>
<comment type="caution">
    <text evidence="5">The sequence shown here is derived from an EMBL/GenBank/DDBJ whole genome shotgun (WGS) entry which is preliminary data.</text>
</comment>
<dbReference type="PROSITE" id="PS00018">
    <property type="entry name" value="EF_HAND_1"/>
    <property type="match status" value="2"/>
</dbReference>
<dbReference type="EMBL" id="JABCRI010000023">
    <property type="protein sequence ID" value="KAF8378691.1"/>
    <property type="molecule type" value="Genomic_DNA"/>
</dbReference>
<evidence type="ECO:0000256" key="3">
    <source>
        <dbReference type="ARBA" id="ARBA00022837"/>
    </source>
</evidence>
<keyword evidence="2" id="KW-0677">Repeat</keyword>
<evidence type="ECO:0000256" key="1">
    <source>
        <dbReference type="ARBA" id="ARBA00022723"/>
    </source>
</evidence>
<organism evidence="5 6">
    <name type="scientific">Tetracentron sinense</name>
    <name type="common">Spur-leaf</name>
    <dbReference type="NCBI Taxonomy" id="13715"/>
    <lineage>
        <taxon>Eukaryota</taxon>
        <taxon>Viridiplantae</taxon>
        <taxon>Streptophyta</taxon>
        <taxon>Embryophyta</taxon>
        <taxon>Tracheophyta</taxon>
        <taxon>Spermatophyta</taxon>
        <taxon>Magnoliopsida</taxon>
        <taxon>Trochodendrales</taxon>
        <taxon>Trochodendraceae</taxon>
        <taxon>Tetracentron</taxon>
    </lineage>
</organism>
<name>A0A834YEW3_TETSI</name>
<evidence type="ECO:0000256" key="2">
    <source>
        <dbReference type="ARBA" id="ARBA00022737"/>
    </source>
</evidence>
<dbReference type="PROSITE" id="PS50222">
    <property type="entry name" value="EF_HAND_2"/>
    <property type="match status" value="2"/>
</dbReference>